<accession>A0AA41XEA0</accession>
<comment type="function">
    <text evidence="1">Transcriptional repressor of xylose-utilizing enzymes.</text>
</comment>
<dbReference type="InterPro" id="IPR000600">
    <property type="entry name" value="ROK"/>
</dbReference>
<dbReference type="AlphaFoldDB" id="A0AA41XEA0"/>
<dbReference type="InterPro" id="IPR043129">
    <property type="entry name" value="ATPase_NBD"/>
</dbReference>
<organism evidence="4 5">
    <name type="scientific">Ectobacillus ponti</name>
    <dbReference type="NCBI Taxonomy" id="2961894"/>
    <lineage>
        <taxon>Bacteria</taxon>
        <taxon>Bacillati</taxon>
        <taxon>Bacillota</taxon>
        <taxon>Bacilli</taxon>
        <taxon>Bacillales</taxon>
        <taxon>Bacillaceae</taxon>
        <taxon>Ectobacillus</taxon>
    </lineage>
</organism>
<sequence>MITGDAAYIKRMNRASIISKIIEYGSISRAELAKVTGLNKATISVQAADLLEEGILIETQPVHGGLGRRPIMLSIHRKAGYVLGVDLDENTATFALADLTASLLEVRSVQLKNASYPSVLQSLIDDVKAYQAKCDSSQYGLVAVVIGIHGTVSKDETVRFVPKYQWRNKPLKLDVEAAVGIPVYIENNANLCALAEMVYCDPQSQNLLSVSLYSGIGLGMMIDGKLLRGHHGYAGEIGHMIVVPDGRPCSCGNLGCWEQYASEHSFIKQLQSLKPDVSPVRIQEWLRTKEAGTHQHMQELLRFLSIGLNNLINVYNPEVIVINSELLGFYAGAIPEIQANLSSTISHYQELRLSTLGREACMKGACAFAIQRFLGIAELNLSA</sequence>
<gene>
    <name evidence="4" type="ORF">NK662_18520</name>
</gene>
<comment type="caution">
    <text evidence="4">The sequence shown here is derived from an EMBL/GenBank/DDBJ whole genome shotgun (WGS) entry which is preliminary data.</text>
</comment>
<keyword evidence="5" id="KW-1185">Reference proteome</keyword>
<comment type="similarity">
    <text evidence="2">Belongs to the ROK (NagC/XylR) family.</text>
</comment>
<dbReference type="PANTHER" id="PTHR18964:SF149">
    <property type="entry name" value="BIFUNCTIONAL UDP-N-ACETYLGLUCOSAMINE 2-EPIMERASE_N-ACETYLMANNOSAMINE KINASE"/>
    <property type="match status" value="1"/>
</dbReference>
<keyword evidence="3" id="KW-0859">Xylose metabolism</keyword>
<evidence type="ECO:0000313" key="4">
    <source>
        <dbReference type="EMBL" id="MCP8970516.1"/>
    </source>
</evidence>
<keyword evidence="3" id="KW-0119">Carbohydrate metabolism</keyword>
<dbReference type="GO" id="GO:0042732">
    <property type="term" value="P:D-xylose metabolic process"/>
    <property type="evidence" value="ECO:0007669"/>
    <property type="project" value="UniProtKB-KW"/>
</dbReference>
<evidence type="ECO:0000256" key="1">
    <source>
        <dbReference type="ARBA" id="ARBA00002486"/>
    </source>
</evidence>
<dbReference type="Gene3D" id="1.10.10.10">
    <property type="entry name" value="Winged helix-like DNA-binding domain superfamily/Winged helix DNA-binding domain"/>
    <property type="match status" value="1"/>
</dbReference>
<dbReference type="InterPro" id="IPR036388">
    <property type="entry name" value="WH-like_DNA-bd_sf"/>
</dbReference>
<proteinExistence type="inferred from homology"/>
<dbReference type="CDD" id="cd24077">
    <property type="entry name" value="ASKHA_ATPase_ROK_SaXylR-like"/>
    <property type="match status" value="1"/>
</dbReference>
<dbReference type="RefSeq" id="WP_254760435.1">
    <property type="nucleotide sequence ID" value="NZ_JANCLT010000012.1"/>
</dbReference>
<protein>
    <submittedName>
        <fullName evidence="4">ROK family protein</fullName>
    </submittedName>
</protein>
<name>A0AA41XEA0_9BACI</name>
<dbReference type="Proteomes" id="UP001156102">
    <property type="component" value="Unassembled WGS sequence"/>
</dbReference>
<dbReference type="InterPro" id="IPR036390">
    <property type="entry name" value="WH_DNA-bd_sf"/>
</dbReference>
<dbReference type="PROSITE" id="PS01125">
    <property type="entry name" value="ROK"/>
    <property type="match status" value="1"/>
</dbReference>
<evidence type="ECO:0000313" key="5">
    <source>
        <dbReference type="Proteomes" id="UP001156102"/>
    </source>
</evidence>
<dbReference type="InterPro" id="IPR049874">
    <property type="entry name" value="ROK_cs"/>
</dbReference>
<evidence type="ECO:0000256" key="2">
    <source>
        <dbReference type="ARBA" id="ARBA00006479"/>
    </source>
</evidence>
<dbReference type="EMBL" id="JANCLT010000012">
    <property type="protein sequence ID" value="MCP8970516.1"/>
    <property type="molecule type" value="Genomic_DNA"/>
</dbReference>
<dbReference type="Pfam" id="PF00480">
    <property type="entry name" value="ROK"/>
    <property type="match status" value="1"/>
</dbReference>
<dbReference type="Gene3D" id="3.30.420.40">
    <property type="match status" value="2"/>
</dbReference>
<reference evidence="4" key="1">
    <citation type="submission" date="2022-07" db="EMBL/GenBank/DDBJ databases">
        <authorList>
            <person name="Li W.-J."/>
            <person name="Deng Q.-Q."/>
        </authorList>
    </citation>
    <scope>NUCLEOTIDE SEQUENCE</scope>
    <source>
        <strain evidence="4">SYSU M60031</strain>
    </source>
</reference>
<evidence type="ECO:0000256" key="3">
    <source>
        <dbReference type="ARBA" id="ARBA00022629"/>
    </source>
</evidence>
<dbReference type="SUPFAM" id="SSF46785">
    <property type="entry name" value="Winged helix' DNA-binding domain"/>
    <property type="match status" value="1"/>
</dbReference>
<dbReference type="PANTHER" id="PTHR18964">
    <property type="entry name" value="ROK (REPRESSOR, ORF, KINASE) FAMILY"/>
    <property type="match status" value="1"/>
</dbReference>
<dbReference type="SUPFAM" id="SSF53067">
    <property type="entry name" value="Actin-like ATPase domain"/>
    <property type="match status" value="1"/>
</dbReference>